<keyword evidence="3 5" id="KW-0238">DNA-binding</keyword>
<dbReference type="InterPro" id="IPR001647">
    <property type="entry name" value="HTH_TetR"/>
</dbReference>
<dbReference type="Gene3D" id="1.10.357.10">
    <property type="entry name" value="Tetracycline Repressor, domain 2"/>
    <property type="match status" value="1"/>
</dbReference>
<dbReference type="EMBL" id="QMIF01000013">
    <property type="protein sequence ID" value="TVM31875.1"/>
    <property type="molecule type" value="Genomic_DNA"/>
</dbReference>
<dbReference type="Gene3D" id="1.10.10.60">
    <property type="entry name" value="Homeodomain-like"/>
    <property type="match status" value="1"/>
</dbReference>
<dbReference type="GO" id="GO:0000976">
    <property type="term" value="F:transcription cis-regulatory region binding"/>
    <property type="evidence" value="ECO:0007669"/>
    <property type="project" value="TreeGrafter"/>
</dbReference>
<accession>A0A6P1ZCI8</accession>
<feature type="domain" description="HTH tetR-type" evidence="6">
    <location>
        <begin position="11"/>
        <end position="71"/>
    </location>
</feature>
<name>A0A6P1ZCI8_9BACT</name>
<evidence type="ECO:0000256" key="1">
    <source>
        <dbReference type="ARBA" id="ARBA00022491"/>
    </source>
</evidence>
<organism evidence="7 8">
    <name type="scientific">Oceanidesulfovibrio marinus</name>
    <dbReference type="NCBI Taxonomy" id="370038"/>
    <lineage>
        <taxon>Bacteria</taxon>
        <taxon>Pseudomonadati</taxon>
        <taxon>Thermodesulfobacteriota</taxon>
        <taxon>Desulfovibrionia</taxon>
        <taxon>Desulfovibrionales</taxon>
        <taxon>Desulfovibrionaceae</taxon>
        <taxon>Oceanidesulfovibrio</taxon>
    </lineage>
</organism>
<dbReference type="PRINTS" id="PR00455">
    <property type="entry name" value="HTHTETR"/>
</dbReference>
<dbReference type="Pfam" id="PF13977">
    <property type="entry name" value="TetR_C_6"/>
    <property type="match status" value="1"/>
</dbReference>
<protein>
    <recommendedName>
        <fullName evidence="6">HTH tetR-type domain-containing protein</fullName>
    </recommendedName>
</protein>
<dbReference type="Pfam" id="PF00440">
    <property type="entry name" value="TetR_N"/>
    <property type="match status" value="1"/>
</dbReference>
<comment type="caution">
    <text evidence="7">The sequence shown here is derived from an EMBL/GenBank/DDBJ whole genome shotgun (WGS) entry which is preliminary data.</text>
</comment>
<dbReference type="InterPro" id="IPR023772">
    <property type="entry name" value="DNA-bd_HTH_TetR-type_CS"/>
</dbReference>
<evidence type="ECO:0000256" key="2">
    <source>
        <dbReference type="ARBA" id="ARBA00023015"/>
    </source>
</evidence>
<dbReference type="FunFam" id="1.10.10.60:FF:000141">
    <property type="entry name" value="TetR family transcriptional regulator"/>
    <property type="match status" value="1"/>
</dbReference>
<evidence type="ECO:0000256" key="4">
    <source>
        <dbReference type="ARBA" id="ARBA00023163"/>
    </source>
</evidence>
<feature type="DNA-binding region" description="H-T-H motif" evidence="5">
    <location>
        <begin position="34"/>
        <end position="53"/>
    </location>
</feature>
<evidence type="ECO:0000313" key="8">
    <source>
        <dbReference type="Proteomes" id="UP000434052"/>
    </source>
</evidence>
<keyword evidence="1" id="KW-0678">Repressor</keyword>
<evidence type="ECO:0000313" key="7">
    <source>
        <dbReference type="EMBL" id="TVM31875.1"/>
    </source>
</evidence>
<reference evidence="7 8" key="1">
    <citation type="submission" date="2018-06" db="EMBL/GenBank/DDBJ databases">
        <title>Complete genome of Desulfovibrio marinus P48SEP.</title>
        <authorList>
            <person name="Crispim J.S."/>
            <person name="Vidigal P.M.P."/>
            <person name="Silva L.C.F."/>
            <person name="Araujo L.C."/>
            <person name="Laguardia C.N."/>
            <person name="Dias R.S."/>
            <person name="Sousa M.P."/>
            <person name="Paula S.O."/>
            <person name="Silva C."/>
        </authorList>
    </citation>
    <scope>NUCLEOTIDE SEQUENCE [LARGE SCALE GENOMIC DNA]</scope>
    <source>
        <strain evidence="7 8">P48SEP</strain>
    </source>
</reference>
<dbReference type="SUPFAM" id="SSF48498">
    <property type="entry name" value="Tetracyclin repressor-like, C-terminal domain"/>
    <property type="match status" value="1"/>
</dbReference>
<evidence type="ECO:0000256" key="3">
    <source>
        <dbReference type="ARBA" id="ARBA00023125"/>
    </source>
</evidence>
<dbReference type="RefSeq" id="WP_144306562.1">
    <property type="nucleotide sequence ID" value="NZ_QMIF01000013.1"/>
</dbReference>
<dbReference type="SUPFAM" id="SSF46689">
    <property type="entry name" value="Homeodomain-like"/>
    <property type="match status" value="1"/>
</dbReference>
<dbReference type="InterPro" id="IPR039538">
    <property type="entry name" value="BetI_C"/>
</dbReference>
<sequence length="204" mass="22144">MGSSTTQDRKSAKREAIIQAAAAVFAERGFAGATVAGIAASADVGKGTVYEYFDSKEDIFLAVFELLMGQLAEDLATQHPGGSAVEQLRVFSEAFVAWINHTSEAYSLTLEFWAAAGTSPMRDRLMAAFRQGYLQYREFIADILHQGQEHGEIRPDVDVEAVATALVGMWDALGLQAWMFTDLDVEGVNRGFLDAMLTGLIPQA</sequence>
<keyword evidence="4" id="KW-0804">Transcription</keyword>
<dbReference type="InterPro" id="IPR050109">
    <property type="entry name" value="HTH-type_TetR-like_transc_reg"/>
</dbReference>
<dbReference type="PANTHER" id="PTHR30055">
    <property type="entry name" value="HTH-TYPE TRANSCRIPTIONAL REGULATOR RUTR"/>
    <property type="match status" value="1"/>
</dbReference>
<dbReference type="Proteomes" id="UP000434052">
    <property type="component" value="Unassembled WGS sequence"/>
</dbReference>
<dbReference type="InterPro" id="IPR036271">
    <property type="entry name" value="Tet_transcr_reg_TetR-rel_C_sf"/>
</dbReference>
<dbReference type="PROSITE" id="PS50977">
    <property type="entry name" value="HTH_TETR_2"/>
    <property type="match status" value="1"/>
</dbReference>
<dbReference type="GO" id="GO:0003700">
    <property type="term" value="F:DNA-binding transcription factor activity"/>
    <property type="evidence" value="ECO:0007669"/>
    <property type="project" value="TreeGrafter"/>
</dbReference>
<gene>
    <name evidence="7" type="ORF">DQK91_16850</name>
</gene>
<dbReference type="PANTHER" id="PTHR30055:SF234">
    <property type="entry name" value="HTH-TYPE TRANSCRIPTIONAL REGULATOR BETI"/>
    <property type="match status" value="1"/>
</dbReference>
<dbReference type="AlphaFoldDB" id="A0A6P1ZCI8"/>
<keyword evidence="2" id="KW-0805">Transcription regulation</keyword>
<dbReference type="InterPro" id="IPR009057">
    <property type="entry name" value="Homeodomain-like_sf"/>
</dbReference>
<evidence type="ECO:0000259" key="6">
    <source>
        <dbReference type="PROSITE" id="PS50977"/>
    </source>
</evidence>
<proteinExistence type="predicted"/>
<dbReference type="PROSITE" id="PS01081">
    <property type="entry name" value="HTH_TETR_1"/>
    <property type="match status" value="1"/>
</dbReference>
<dbReference type="OrthoDB" id="5365491at2"/>
<evidence type="ECO:0000256" key="5">
    <source>
        <dbReference type="PROSITE-ProRule" id="PRU00335"/>
    </source>
</evidence>